<sequence length="863" mass="91175">PGLKNHPGVCNKCNCFSPLQFDGCSKRYSRLENLKTHLRSHTGEKPYQCEVPGCNKAFSNASDRAKHQNRTHSNEKPYVCKVMGCSKRYTDPSSLRKHVKTVHGAEVYANKKHKGESWSSRSCGAGGGLGASFRNSSGGGGAQSSRDDSKGLTDGGGSGFPFFFQGDGSGSSRRSGGGPGTRGGRGGSRGPKGNGGAAYISEGTIPARHQHNLGASVYPPYQQNGPYPTSHHFSHADGMMTTSLKRESFSSWAPHQYHGWTGSGGCDWSSSNSRGGGGSYSSTRGWVSPRLGSVAAYRDPRYADSYEPLLNQPANIEHSAARFVGGGVLGISRTRYHQPQPMPQQGQFHSPISSIVASTNSSVITNSCPSSLLSSETVTAYVNQQQPPPSFKPEGAAAAAAPVFPHGLCSQNPLKPESSGLSYHSAKLDSLMDSTSACKDGASSVLSNDPTDRWPRQQQQQQLGGRGSASSGVGSGLTSMTQDSGYQDSDLRIRGITTPTTPTAVTKDDGNTPADWDDSSQHHQPSQLLPDQVTQMSTTSSQVSSGLGSMVSSSGTGGSSNCGGEANSHRSCVSSMDTTTTTAAASSKMAFWESRNDTESSCLFQLSSNAQATVSEPRGPDFSQSRSVGPAFDQSSRLSYSVNNWSTNPSETAYTSQTPSRDYAQSSNWSSTGHSTGVYFASGYSDQQIQRNTNSTEWSRSAYSGQPCLYTDYSYGAQTQSMNYPLYPPDNQSTGYRGGGSIYAGGWGEVMVTGSGSNVVTPTAFNSSSSSSSYAGLFSEAMNSRLVVQQQQQPNSSSISNLEELQASSQGNFDFGINSSVGVNVTSPPYDPLNSNLIVCSMPPLLQTENASGNSGLYPAAFN</sequence>
<dbReference type="GO" id="GO:0005634">
    <property type="term" value="C:nucleus"/>
    <property type="evidence" value="ECO:0007669"/>
    <property type="project" value="UniProtKB-SubCell"/>
</dbReference>
<dbReference type="AlphaFoldDB" id="A0A0R3T0H0"/>
<reference evidence="14" key="1">
    <citation type="submission" date="2017-02" db="UniProtKB">
        <authorList>
            <consortium name="WormBaseParasite"/>
        </authorList>
    </citation>
    <scope>IDENTIFICATION</scope>
</reference>
<dbReference type="STRING" id="102285.A0A0R3T0H0"/>
<evidence type="ECO:0000256" key="4">
    <source>
        <dbReference type="ARBA" id="ARBA00022737"/>
    </source>
</evidence>
<feature type="region of interest" description="Disordered" evidence="10">
    <location>
        <begin position="434"/>
        <end position="573"/>
    </location>
</feature>
<dbReference type="PROSITE" id="PS00028">
    <property type="entry name" value="ZINC_FINGER_C2H2_1"/>
    <property type="match status" value="2"/>
</dbReference>
<keyword evidence="3" id="KW-0479">Metal-binding</keyword>
<protein>
    <submittedName>
        <fullName evidence="14">C2H2-type domain-containing protein</fullName>
    </submittedName>
</protein>
<dbReference type="Proteomes" id="UP000278807">
    <property type="component" value="Unassembled WGS sequence"/>
</dbReference>
<dbReference type="InterPro" id="IPR036236">
    <property type="entry name" value="Znf_C2H2_sf"/>
</dbReference>
<evidence type="ECO:0000313" key="13">
    <source>
        <dbReference type="Proteomes" id="UP000278807"/>
    </source>
</evidence>
<keyword evidence="7" id="KW-0238">DNA-binding</keyword>
<evidence type="ECO:0000256" key="9">
    <source>
        <dbReference type="PROSITE-ProRule" id="PRU00042"/>
    </source>
</evidence>
<feature type="domain" description="C2H2-type" evidence="11">
    <location>
        <begin position="78"/>
        <end position="108"/>
    </location>
</feature>
<comment type="similarity">
    <text evidence="2">Belongs to the GLI C2H2-type zinc-finger protein family.</text>
</comment>
<dbReference type="InterPro" id="IPR043359">
    <property type="entry name" value="GLI-like"/>
</dbReference>
<feature type="region of interest" description="Disordered" evidence="10">
    <location>
        <begin position="613"/>
        <end position="669"/>
    </location>
</feature>
<keyword evidence="5 9" id="KW-0863">Zinc-finger</keyword>
<evidence type="ECO:0000256" key="8">
    <source>
        <dbReference type="ARBA" id="ARBA00023242"/>
    </source>
</evidence>
<dbReference type="SMART" id="SM00355">
    <property type="entry name" value="ZnF_C2H2"/>
    <property type="match status" value="3"/>
</dbReference>
<reference evidence="12 13" key="2">
    <citation type="submission" date="2018-11" db="EMBL/GenBank/DDBJ databases">
        <authorList>
            <consortium name="Pathogen Informatics"/>
        </authorList>
    </citation>
    <scope>NUCLEOTIDE SEQUENCE [LARGE SCALE GENOMIC DNA]</scope>
</reference>
<keyword evidence="6" id="KW-0862">Zinc</keyword>
<keyword evidence="13" id="KW-1185">Reference proteome</keyword>
<name>A0A0R3T0H0_RODNA</name>
<dbReference type="PROSITE" id="PS50157">
    <property type="entry name" value="ZINC_FINGER_C2H2_2"/>
    <property type="match status" value="3"/>
</dbReference>
<dbReference type="GO" id="GO:0008270">
    <property type="term" value="F:zinc ion binding"/>
    <property type="evidence" value="ECO:0007669"/>
    <property type="project" value="UniProtKB-KW"/>
</dbReference>
<dbReference type="GO" id="GO:0000978">
    <property type="term" value="F:RNA polymerase II cis-regulatory region sequence-specific DNA binding"/>
    <property type="evidence" value="ECO:0007669"/>
    <property type="project" value="TreeGrafter"/>
</dbReference>
<proteinExistence type="inferred from homology"/>
<keyword evidence="4" id="KW-0677">Repeat</keyword>
<feature type="compositionally biased region" description="Low complexity" evidence="10">
    <location>
        <begin position="532"/>
        <end position="554"/>
    </location>
</feature>
<keyword evidence="8" id="KW-0539">Nucleus</keyword>
<feature type="compositionally biased region" description="Low complexity" evidence="10">
    <location>
        <begin position="160"/>
        <end position="174"/>
    </location>
</feature>
<dbReference type="Gene3D" id="3.30.160.60">
    <property type="entry name" value="Classic Zinc Finger"/>
    <property type="match status" value="3"/>
</dbReference>
<dbReference type="GO" id="GO:0000981">
    <property type="term" value="F:DNA-binding transcription factor activity, RNA polymerase II-specific"/>
    <property type="evidence" value="ECO:0007669"/>
    <property type="project" value="TreeGrafter"/>
</dbReference>
<feature type="region of interest" description="Disordered" evidence="10">
    <location>
        <begin position="129"/>
        <end position="200"/>
    </location>
</feature>
<evidence type="ECO:0000256" key="6">
    <source>
        <dbReference type="ARBA" id="ARBA00022833"/>
    </source>
</evidence>
<dbReference type="SUPFAM" id="SSF57667">
    <property type="entry name" value="beta-beta-alpha zinc fingers"/>
    <property type="match status" value="2"/>
</dbReference>
<gene>
    <name evidence="12" type="ORF">HNAJ_LOCUS312</name>
</gene>
<feature type="compositionally biased region" description="Gly residues" evidence="10">
    <location>
        <begin position="175"/>
        <end position="196"/>
    </location>
</feature>
<organism evidence="14">
    <name type="scientific">Rodentolepis nana</name>
    <name type="common">Dwarf tapeworm</name>
    <name type="synonym">Hymenolepis nana</name>
    <dbReference type="NCBI Taxonomy" id="102285"/>
    <lineage>
        <taxon>Eukaryota</taxon>
        <taxon>Metazoa</taxon>
        <taxon>Spiralia</taxon>
        <taxon>Lophotrochozoa</taxon>
        <taxon>Platyhelminthes</taxon>
        <taxon>Cestoda</taxon>
        <taxon>Eucestoda</taxon>
        <taxon>Cyclophyllidea</taxon>
        <taxon>Hymenolepididae</taxon>
        <taxon>Rodentolepis</taxon>
    </lineage>
</organism>
<evidence type="ECO:0000313" key="14">
    <source>
        <dbReference type="WBParaSite" id="HNAJ_0000031101-mRNA-1"/>
    </source>
</evidence>
<feature type="domain" description="C2H2-type" evidence="11">
    <location>
        <begin position="47"/>
        <end position="77"/>
    </location>
</feature>
<feature type="compositionally biased region" description="Low complexity" evidence="10">
    <location>
        <begin position="457"/>
        <end position="479"/>
    </location>
</feature>
<dbReference type="PANTHER" id="PTHR45718:SF4">
    <property type="entry name" value="TRANSCRIPTIONAL ACTIVATOR CUBITUS INTERRUPTUS"/>
    <property type="match status" value="1"/>
</dbReference>
<accession>A0A0R3T0H0</accession>
<evidence type="ECO:0000256" key="10">
    <source>
        <dbReference type="SAM" id="MobiDB-lite"/>
    </source>
</evidence>
<evidence type="ECO:0000259" key="11">
    <source>
        <dbReference type="PROSITE" id="PS50157"/>
    </source>
</evidence>
<dbReference type="FunFam" id="3.30.160.60:FF:000019">
    <property type="entry name" value="GLI family zinc finger 3"/>
    <property type="match status" value="1"/>
</dbReference>
<dbReference type="EMBL" id="UZAE01000072">
    <property type="protein sequence ID" value="VDN96171.1"/>
    <property type="molecule type" value="Genomic_DNA"/>
</dbReference>
<comment type="subcellular location">
    <subcellularLocation>
        <location evidence="1">Nucleus</location>
    </subcellularLocation>
</comment>
<evidence type="ECO:0000256" key="3">
    <source>
        <dbReference type="ARBA" id="ARBA00022723"/>
    </source>
</evidence>
<evidence type="ECO:0000313" key="12">
    <source>
        <dbReference type="EMBL" id="VDN96171.1"/>
    </source>
</evidence>
<dbReference type="PANTHER" id="PTHR45718">
    <property type="entry name" value="TRANSCRIPTIONAL ACTIVATOR CUBITUS INTERRUPTUS"/>
    <property type="match status" value="1"/>
</dbReference>
<dbReference type="Pfam" id="PF00096">
    <property type="entry name" value="zf-C2H2"/>
    <property type="match status" value="2"/>
</dbReference>
<dbReference type="FunFam" id="3.30.160.60:FF:000036">
    <property type="entry name" value="GLI family zinc finger 3"/>
    <property type="match status" value="1"/>
</dbReference>
<evidence type="ECO:0000256" key="2">
    <source>
        <dbReference type="ARBA" id="ARBA00010831"/>
    </source>
</evidence>
<evidence type="ECO:0000256" key="7">
    <source>
        <dbReference type="ARBA" id="ARBA00023125"/>
    </source>
</evidence>
<feature type="compositionally biased region" description="Polar residues" evidence="10">
    <location>
        <begin position="622"/>
        <end position="669"/>
    </location>
</feature>
<feature type="domain" description="C2H2-type" evidence="11">
    <location>
        <begin position="11"/>
        <end position="46"/>
    </location>
</feature>
<evidence type="ECO:0000256" key="1">
    <source>
        <dbReference type="ARBA" id="ARBA00004123"/>
    </source>
</evidence>
<evidence type="ECO:0000256" key="5">
    <source>
        <dbReference type="ARBA" id="ARBA00022771"/>
    </source>
</evidence>
<dbReference type="WBParaSite" id="HNAJ_0000031101-mRNA-1">
    <property type="protein sequence ID" value="HNAJ_0000031101-mRNA-1"/>
    <property type="gene ID" value="HNAJ_0000031101"/>
</dbReference>
<dbReference type="InterPro" id="IPR013087">
    <property type="entry name" value="Znf_C2H2_type"/>
</dbReference>
<dbReference type="OrthoDB" id="3214149at2759"/>